<evidence type="ECO:0000259" key="4">
    <source>
        <dbReference type="Pfam" id="PF05426"/>
    </source>
</evidence>
<dbReference type="NCBIfam" id="NF001467">
    <property type="entry name" value="PRK00325.1-2"/>
    <property type="match status" value="1"/>
</dbReference>
<evidence type="ECO:0000313" key="5">
    <source>
        <dbReference type="EMBL" id="TDU23215.1"/>
    </source>
</evidence>
<dbReference type="Gene3D" id="1.50.10.100">
    <property type="entry name" value="Chondroitin AC/alginate lyase"/>
    <property type="match status" value="1"/>
</dbReference>
<accession>A0A4R7NQI6</accession>
<organism evidence="5 6">
    <name type="scientific">Panacagrimonas perspica</name>
    <dbReference type="NCBI Taxonomy" id="381431"/>
    <lineage>
        <taxon>Bacteria</taxon>
        <taxon>Pseudomonadati</taxon>
        <taxon>Pseudomonadota</taxon>
        <taxon>Gammaproteobacteria</taxon>
        <taxon>Nevskiales</taxon>
        <taxon>Nevskiaceae</taxon>
        <taxon>Panacagrimonas</taxon>
    </lineage>
</organism>
<dbReference type="EMBL" id="SOBT01000013">
    <property type="protein sequence ID" value="TDU23215.1"/>
    <property type="molecule type" value="Genomic_DNA"/>
</dbReference>
<feature type="chain" id="PRO_5020591874" evidence="3">
    <location>
        <begin position="23"/>
        <end position="376"/>
    </location>
</feature>
<comment type="caution">
    <text evidence="5">The sequence shown here is derived from an EMBL/GenBank/DDBJ whole genome shotgun (WGS) entry which is preliminary data.</text>
</comment>
<keyword evidence="2 5" id="KW-0456">Lyase</keyword>
<name>A0A4R7NQI6_9GAMM</name>
<dbReference type="PROSITE" id="PS51257">
    <property type="entry name" value="PROKAR_LIPOPROTEIN"/>
    <property type="match status" value="1"/>
</dbReference>
<keyword evidence="1 3" id="KW-0732">Signal</keyword>
<dbReference type="GO" id="GO:0016829">
    <property type="term" value="F:lyase activity"/>
    <property type="evidence" value="ECO:0007669"/>
    <property type="project" value="UniProtKB-KW"/>
</dbReference>
<evidence type="ECO:0000256" key="2">
    <source>
        <dbReference type="ARBA" id="ARBA00023239"/>
    </source>
</evidence>
<dbReference type="InterPro" id="IPR008929">
    <property type="entry name" value="Chondroitin_lyas"/>
</dbReference>
<dbReference type="InterPro" id="IPR008397">
    <property type="entry name" value="Alginate_lyase_dom"/>
</dbReference>
<dbReference type="OrthoDB" id="6972889at2"/>
<dbReference type="AlphaFoldDB" id="A0A4R7NQI6"/>
<evidence type="ECO:0000313" key="6">
    <source>
        <dbReference type="Proteomes" id="UP000295341"/>
    </source>
</evidence>
<evidence type="ECO:0000256" key="1">
    <source>
        <dbReference type="ARBA" id="ARBA00022729"/>
    </source>
</evidence>
<evidence type="ECO:0000256" key="3">
    <source>
        <dbReference type="SAM" id="SignalP"/>
    </source>
</evidence>
<dbReference type="Pfam" id="PF05426">
    <property type="entry name" value="Alginate_lyase"/>
    <property type="match status" value="1"/>
</dbReference>
<protein>
    <submittedName>
        <fullName evidence="5">Poly(Beta-D-mannuronate) lyase</fullName>
    </submittedName>
</protein>
<dbReference type="Proteomes" id="UP000295341">
    <property type="component" value="Unassembled WGS sequence"/>
</dbReference>
<feature type="signal peptide" evidence="3">
    <location>
        <begin position="1"/>
        <end position="22"/>
    </location>
</feature>
<dbReference type="GO" id="GO:0042597">
    <property type="term" value="C:periplasmic space"/>
    <property type="evidence" value="ECO:0007669"/>
    <property type="project" value="InterPro"/>
</dbReference>
<reference evidence="5 6" key="1">
    <citation type="submission" date="2019-03" db="EMBL/GenBank/DDBJ databases">
        <title>Genomic Encyclopedia of Type Strains, Phase IV (KMG-IV): sequencing the most valuable type-strain genomes for metagenomic binning, comparative biology and taxonomic classification.</title>
        <authorList>
            <person name="Goeker M."/>
        </authorList>
    </citation>
    <scope>NUCLEOTIDE SEQUENCE [LARGE SCALE GENOMIC DNA]</scope>
    <source>
        <strain evidence="5 6">DSM 26377</strain>
    </source>
</reference>
<dbReference type="RefSeq" id="WP_133883890.1">
    <property type="nucleotide sequence ID" value="NZ_MWIN01000025.1"/>
</dbReference>
<dbReference type="SUPFAM" id="SSF48230">
    <property type="entry name" value="Chondroitin AC/alginate lyase"/>
    <property type="match status" value="1"/>
</dbReference>
<sequence length="376" mass="41690">MMRSLMPLMALVTSVVTLGCNAAGPTPTAAGAHLVPPPGFTLAVVQSDKEVKACPSNASPFTAALDFPSRYEGSDKARDDVNPQAERKYRELIAPISSLERGLSQQVDDYMRAGNDESLECAKKLLRAWSSANALMGQAVTHTGKSMRKWALASISAAYVRLKFSASNPLASDPQLVAAVDKWLETVARRVVEEWRDQPLEKMNNHEYWAAWGVMAASVATDKRDLFEWSIQQFQIAGTQVDAEGFLPNELARDTRALQYHNYALTPLTMIAAFAKANGREPEKAQREAMDRLSGRVLAGMDQPDMFKRKTGDKQITADLSEKSKLAWLEPYCWTFGCDAAMNQRLESSRPLKSYRLGGNLTDIFHPKVDRLKRTS</sequence>
<feature type="domain" description="Alginate lyase" evidence="4">
    <location>
        <begin position="66"/>
        <end position="306"/>
    </location>
</feature>
<gene>
    <name evidence="5" type="ORF">DFR24_4738</name>
</gene>
<keyword evidence="6" id="KW-1185">Reference proteome</keyword>
<proteinExistence type="predicted"/>